<evidence type="ECO:0000256" key="11">
    <source>
        <dbReference type="ARBA" id="ARBA00022792"/>
    </source>
</evidence>
<keyword evidence="11" id="KW-0999">Mitochondrion inner membrane</keyword>
<evidence type="ECO:0000256" key="6">
    <source>
        <dbReference type="ARBA" id="ARBA00012764"/>
    </source>
</evidence>
<comment type="pathway">
    <text evidence="4">Lipid metabolism; C21-steroid hormone metabolism.</text>
</comment>
<evidence type="ECO:0000256" key="19">
    <source>
        <dbReference type="ARBA" id="ARBA00023166"/>
    </source>
</evidence>
<name>A0ABM1BCE5_LIMPO</name>
<evidence type="ECO:0000256" key="26">
    <source>
        <dbReference type="RuleBase" id="RU000461"/>
    </source>
</evidence>
<evidence type="ECO:0000256" key="15">
    <source>
        <dbReference type="ARBA" id="ARBA00023033"/>
    </source>
</evidence>
<protein>
    <recommendedName>
        <fullName evidence="7">Cholesterol side-chain cleavage enzyme, mitochondrial</fullName>
        <ecNumber evidence="6">1.14.15.6</ecNumber>
    </recommendedName>
    <alternativeName>
        <fullName evidence="22">CYPXIA1</fullName>
    </alternativeName>
    <alternativeName>
        <fullName evidence="24">Cholesterol desmolase</fullName>
    </alternativeName>
    <alternativeName>
        <fullName evidence="23">Cytochrome P450 11A1</fullName>
    </alternativeName>
    <alternativeName>
        <fullName evidence="25">Cytochrome P450(scc)</fullName>
    </alternativeName>
</protein>
<evidence type="ECO:0000256" key="2">
    <source>
        <dbReference type="ARBA" id="ARBA00003690"/>
    </source>
</evidence>
<dbReference type="InterPro" id="IPR002403">
    <property type="entry name" value="Cyt_P450_E_grp-IV"/>
</dbReference>
<dbReference type="PANTHER" id="PTHR24279:SF3">
    <property type="entry name" value="CHOLESTEROL SIDE-CHAIN CLEAVAGE ENZYME, MITOCHONDRIAL"/>
    <property type="match status" value="1"/>
</dbReference>
<organism evidence="27 28">
    <name type="scientific">Limulus polyphemus</name>
    <name type="common">Atlantic horseshoe crab</name>
    <dbReference type="NCBI Taxonomy" id="6850"/>
    <lineage>
        <taxon>Eukaryota</taxon>
        <taxon>Metazoa</taxon>
        <taxon>Ecdysozoa</taxon>
        <taxon>Arthropoda</taxon>
        <taxon>Chelicerata</taxon>
        <taxon>Merostomata</taxon>
        <taxon>Xiphosura</taxon>
        <taxon>Limulidae</taxon>
        <taxon>Limulus</taxon>
    </lineage>
</organism>
<dbReference type="RefSeq" id="XP_013779180.1">
    <property type="nucleotide sequence ID" value="XM_013923726.2"/>
</dbReference>
<keyword evidence="15 26" id="KW-0503">Monooxygenase</keyword>
<evidence type="ECO:0000256" key="9">
    <source>
        <dbReference type="ARBA" id="ARBA00022617"/>
    </source>
</evidence>
<comment type="function">
    <text evidence="2">May be involved in the metabolism of insect hormones and in the breakdown of synthetic insecticides.</text>
</comment>
<evidence type="ECO:0000256" key="16">
    <source>
        <dbReference type="ARBA" id="ARBA00023098"/>
    </source>
</evidence>
<dbReference type="InterPro" id="IPR050479">
    <property type="entry name" value="CYP11_CYP27_families"/>
</dbReference>
<evidence type="ECO:0000256" key="24">
    <source>
        <dbReference type="ARBA" id="ARBA00033274"/>
    </source>
</evidence>
<keyword evidence="10 26" id="KW-0479">Metal-binding</keyword>
<keyword evidence="16" id="KW-0443">Lipid metabolism</keyword>
<dbReference type="PROSITE" id="PS00086">
    <property type="entry name" value="CYTOCHROME_P450"/>
    <property type="match status" value="1"/>
</dbReference>
<proteinExistence type="inferred from homology"/>
<dbReference type="Proteomes" id="UP000694941">
    <property type="component" value="Unplaced"/>
</dbReference>
<keyword evidence="17" id="KW-0496">Mitochondrion</keyword>
<evidence type="ECO:0000256" key="25">
    <source>
        <dbReference type="ARBA" id="ARBA00033394"/>
    </source>
</evidence>
<sequence>MGLKASLKVCNSFFLKELRPFLNNFIFRLLHPTVAQENSTTSTTLSQPFEVRYPFRYHKPPTEASGSMSYDSSNPYDSIPSPKGFPLFGTIFSIFFRGGAPKIHEYCDRRHNELGRVYREKLGVVEAVFVADSELIQQIYQNEGRYPMHMVPEPWIIYNEINGIQRGLFFISYVKDNIKELSSKSEMGQPIEGALSQLLFHDNLDEEEVVRIVADLFLAAADTTSHATQWALYMLAKNPKFQERLVEELNGVVPSGEVVGEYHLQNLRFLKAVIKETLRLYPVAPFLTRTLSQDVVLNGYEIPAGKLILMSLYTTGRDPKYFPNPNQFVPDRWLRNRDIHDVISTFASLPFGYGPRSCIGRRVAEIQMELLLARTVQAFHLEDANMRDVGIIMRMITTPDEPIKLRLRDRID</sequence>
<dbReference type="PRINTS" id="PR00385">
    <property type="entry name" value="P450"/>
</dbReference>
<evidence type="ECO:0000256" key="21">
    <source>
        <dbReference type="ARBA" id="ARBA00023250"/>
    </source>
</evidence>
<dbReference type="InterPro" id="IPR001128">
    <property type="entry name" value="Cyt_P450"/>
</dbReference>
<comment type="cofactor">
    <cofactor evidence="1">
        <name>heme</name>
        <dbReference type="ChEBI" id="CHEBI:30413"/>
    </cofactor>
</comment>
<evidence type="ECO:0000256" key="7">
    <source>
        <dbReference type="ARBA" id="ARBA00019844"/>
    </source>
</evidence>
<dbReference type="InterPro" id="IPR017972">
    <property type="entry name" value="Cyt_P450_CS"/>
</dbReference>
<evidence type="ECO:0000256" key="4">
    <source>
        <dbReference type="ARBA" id="ARBA00005108"/>
    </source>
</evidence>
<keyword evidence="8" id="KW-0153">Cholesterol metabolism</keyword>
<reference evidence="28" key="1">
    <citation type="submission" date="2025-08" db="UniProtKB">
        <authorList>
            <consortium name="RefSeq"/>
        </authorList>
    </citation>
    <scope>IDENTIFICATION</scope>
    <source>
        <tissue evidence="28">Muscle</tissue>
    </source>
</reference>
<dbReference type="PRINTS" id="PR00465">
    <property type="entry name" value="EP450IV"/>
</dbReference>
<keyword evidence="12" id="KW-0809">Transit peptide</keyword>
<evidence type="ECO:0000256" key="8">
    <source>
        <dbReference type="ARBA" id="ARBA00022548"/>
    </source>
</evidence>
<evidence type="ECO:0000313" key="27">
    <source>
        <dbReference type="Proteomes" id="UP000694941"/>
    </source>
</evidence>
<dbReference type="Gene3D" id="1.10.630.10">
    <property type="entry name" value="Cytochrome P450"/>
    <property type="match status" value="2"/>
</dbReference>
<evidence type="ECO:0000256" key="13">
    <source>
        <dbReference type="ARBA" id="ARBA00023002"/>
    </source>
</evidence>
<gene>
    <name evidence="28" type="primary">LOC106463670</name>
</gene>
<keyword evidence="13 26" id="KW-0560">Oxidoreductase</keyword>
<evidence type="ECO:0000256" key="14">
    <source>
        <dbReference type="ARBA" id="ARBA00023004"/>
    </source>
</evidence>
<keyword evidence="20" id="KW-0753">Steroid metabolism</keyword>
<evidence type="ECO:0000256" key="17">
    <source>
        <dbReference type="ARBA" id="ARBA00023128"/>
    </source>
</evidence>
<dbReference type="SUPFAM" id="SSF48264">
    <property type="entry name" value="Cytochrome P450"/>
    <property type="match status" value="1"/>
</dbReference>
<evidence type="ECO:0000256" key="5">
    <source>
        <dbReference type="ARBA" id="ARBA00010617"/>
    </source>
</evidence>
<dbReference type="CDD" id="cd11054">
    <property type="entry name" value="CYP24A1-like"/>
    <property type="match status" value="1"/>
</dbReference>
<keyword evidence="9 26" id="KW-0349">Heme</keyword>
<comment type="similarity">
    <text evidence="5 26">Belongs to the cytochrome P450 family.</text>
</comment>
<dbReference type="InterPro" id="IPR036396">
    <property type="entry name" value="Cyt_P450_sf"/>
</dbReference>
<evidence type="ECO:0000256" key="12">
    <source>
        <dbReference type="ARBA" id="ARBA00022946"/>
    </source>
</evidence>
<evidence type="ECO:0000256" key="3">
    <source>
        <dbReference type="ARBA" id="ARBA00004637"/>
    </source>
</evidence>
<keyword evidence="27" id="KW-1185">Reference proteome</keyword>
<accession>A0ABM1BCE5</accession>
<evidence type="ECO:0000256" key="18">
    <source>
        <dbReference type="ARBA" id="ARBA00023136"/>
    </source>
</evidence>
<evidence type="ECO:0000256" key="22">
    <source>
        <dbReference type="ARBA" id="ARBA00030343"/>
    </source>
</evidence>
<dbReference type="GeneID" id="106463670"/>
<evidence type="ECO:0000256" key="23">
    <source>
        <dbReference type="ARBA" id="ARBA00032666"/>
    </source>
</evidence>
<keyword evidence="21" id="KW-0755">Steroidogenesis</keyword>
<keyword evidence="18" id="KW-0472">Membrane</keyword>
<keyword evidence="14 26" id="KW-0408">Iron</keyword>
<evidence type="ECO:0000256" key="1">
    <source>
        <dbReference type="ARBA" id="ARBA00001971"/>
    </source>
</evidence>
<comment type="subcellular location">
    <subcellularLocation>
        <location evidence="3">Mitochondrion inner membrane</location>
        <topology evidence="3">Peripheral membrane protein</topology>
    </subcellularLocation>
</comment>
<keyword evidence="19" id="KW-1207">Sterol metabolism</keyword>
<dbReference type="PANTHER" id="PTHR24279">
    <property type="entry name" value="CYTOCHROME P450"/>
    <property type="match status" value="1"/>
</dbReference>
<evidence type="ECO:0000256" key="10">
    <source>
        <dbReference type="ARBA" id="ARBA00022723"/>
    </source>
</evidence>
<evidence type="ECO:0000313" key="28">
    <source>
        <dbReference type="RefSeq" id="XP_013779180.1"/>
    </source>
</evidence>
<dbReference type="EC" id="1.14.15.6" evidence="6"/>
<dbReference type="Pfam" id="PF00067">
    <property type="entry name" value="p450"/>
    <property type="match status" value="2"/>
</dbReference>
<evidence type="ECO:0000256" key="20">
    <source>
        <dbReference type="ARBA" id="ARBA00023221"/>
    </source>
</evidence>